<proteinExistence type="predicted"/>
<evidence type="ECO:0000313" key="2">
    <source>
        <dbReference type="Proteomes" id="UP000598633"/>
    </source>
</evidence>
<comment type="caution">
    <text evidence="1">The sequence shown here is derived from an EMBL/GenBank/DDBJ whole genome shotgun (WGS) entry which is preliminary data.</text>
</comment>
<dbReference type="InterPro" id="IPR021365">
    <property type="entry name" value="DUF2891"/>
</dbReference>
<organism evidence="1 2">
    <name type="scientific">Candidatus Sulfomarinibacter kjeldsenii</name>
    <dbReference type="NCBI Taxonomy" id="2885994"/>
    <lineage>
        <taxon>Bacteria</taxon>
        <taxon>Pseudomonadati</taxon>
        <taxon>Acidobacteriota</taxon>
        <taxon>Thermoanaerobaculia</taxon>
        <taxon>Thermoanaerobaculales</taxon>
        <taxon>Candidatus Sulfomarinibacteraceae</taxon>
        <taxon>Candidatus Sulfomarinibacter</taxon>
    </lineage>
</organism>
<name>A0A8J7CEM6_9BACT</name>
<dbReference type="Pfam" id="PF11199">
    <property type="entry name" value="DUF2891"/>
    <property type="match status" value="1"/>
</dbReference>
<dbReference type="Proteomes" id="UP000598633">
    <property type="component" value="Unassembled WGS sequence"/>
</dbReference>
<feature type="non-terminal residue" evidence="1">
    <location>
        <position position="1"/>
    </location>
</feature>
<accession>A0A8J7CEM6</accession>
<evidence type="ECO:0000313" key="1">
    <source>
        <dbReference type="EMBL" id="MBD3870527.1"/>
    </source>
</evidence>
<reference evidence="1 2" key="1">
    <citation type="submission" date="2020-08" db="EMBL/GenBank/DDBJ databases">
        <title>Acidobacteriota in marine sediments use diverse sulfur dissimilation pathways.</title>
        <authorList>
            <person name="Wasmund K."/>
        </authorList>
    </citation>
    <scope>NUCLEOTIDE SEQUENCE [LARGE SCALE GENOMIC DNA]</scope>
    <source>
        <strain evidence="1">MAG AM3-A</strain>
    </source>
</reference>
<dbReference type="EMBL" id="JACXWA010000066">
    <property type="protein sequence ID" value="MBD3870527.1"/>
    <property type="molecule type" value="Genomic_DNA"/>
</dbReference>
<protein>
    <submittedName>
        <fullName evidence="1">DUF2891 family protein</fullName>
    </submittedName>
</protein>
<sequence>ALQAAADTHSKSGLASVTGEHYEGGHWLGSFATYLVTQKGQ</sequence>
<gene>
    <name evidence="1" type="ORF">IFJ97_04120</name>
</gene>
<dbReference type="AlphaFoldDB" id="A0A8J7CEM6"/>